<feature type="region of interest" description="Disordered" evidence="1">
    <location>
        <begin position="27"/>
        <end position="79"/>
    </location>
</feature>
<keyword evidence="2" id="KW-0472">Membrane</keyword>
<dbReference type="EMBL" id="PJQY01001976">
    <property type="protein sequence ID" value="PQP97462.1"/>
    <property type="molecule type" value="Genomic_DNA"/>
</dbReference>
<sequence length="201" mass="23512">MIDLRKGVVTESTEREVRLMIAFQKRDSGEYKKRSAERRDDIEYRKRYADDDRRNKRDEPVHKRSADVDAFKGKREDREHGRAEDVIYMEAGQNHQAEGALEHINTFPEAGRRQESVPMIITKEITTETEDRLWQAVHTSHMIFRCMPFAIPFCMARAAHPVVIFCIITMIMVMGPRHIIMSLLPFHRNCYWASCLSLTTA</sequence>
<evidence type="ECO:0000313" key="4">
    <source>
        <dbReference type="Proteomes" id="UP000250321"/>
    </source>
</evidence>
<reference evidence="3 4" key="1">
    <citation type="submission" date="2018-02" db="EMBL/GenBank/DDBJ databases">
        <title>Draft genome of wild Prunus yedoensis var. nudiflora.</title>
        <authorList>
            <person name="Baek S."/>
            <person name="Kim J.-H."/>
            <person name="Choi K."/>
            <person name="Kim G.-B."/>
            <person name="Cho A."/>
            <person name="Jang H."/>
            <person name="Shin C.-H."/>
            <person name="Yu H.-J."/>
            <person name="Mun J.-H."/>
        </authorList>
    </citation>
    <scope>NUCLEOTIDE SEQUENCE [LARGE SCALE GENOMIC DNA]</scope>
    <source>
        <strain evidence="4">cv. Jeju island</strain>
        <tissue evidence="3">Leaf</tissue>
    </source>
</reference>
<dbReference type="AlphaFoldDB" id="A0A314XTP8"/>
<dbReference type="Proteomes" id="UP000250321">
    <property type="component" value="Unassembled WGS sequence"/>
</dbReference>
<name>A0A314XTP8_PRUYE</name>
<protein>
    <submittedName>
        <fullName evidence="3">Peptidyl-prolyl cis-trans isomerase CYP59 isoform X2</fullName>
    </submittedName>
</protein>
<accession>A0A314XTP8</accession>
<keyword evidence="2" id="KW-0812">Transmembrane</keyword>
<evidence type="ECO:0000313" key="3">
    <source>
        <dbReference type="EMBL" id="PQP97462.1"/>
    </source>
</evidence>
<organism evidence="3 4">
    <name type="scientific">Prunus yedoensis var. nudiflora</name>
    <dbReference type="NCBI Taxonomy" id="2094558"/>
    <lineage>
        <taxon>Eukaryota</taxon>
        <taxon>Viridiplantae</taxon>
        <taxon>Streptophyta</taxon>
        <taxon>Embryophyta</taxon>
        <taxon>Tracheophyta</taxon>
        <taxon>Spermatophyta</taxon>
        <taxon>Magnoliopsida</taxon>
        <taxon>eudicotyledons</taxon>
        <taxon>Gunneridae</taxon>
        <taxon>Pentapetalae</taxon>
        <taxon>rosids</taxon>
        <taxon>fabids</taxon>
        <taxon>Rosales</taxon>
        <taxon>Rosaceae</taxon>
        <taxon>Amygdaloideae</taxon>
        <taxon>Amygdaleae</taxon>
        <taxon>Prunus</taxon>
    </lineage>
</organism>
<dbReference type="GO" id="GO:0016853">
    <property type="term" value="F:isomerase activity"/>
    <property type="evidence" value="ECO:0007669"/>
    <property type="project" value="UniProtKB-KW"/>
</dbReference>
<keyword evidence="4" id="KW-1185">Reference proteome</keyword>
<keyword evidence="3" id="KW-0413">Isomerase</keyword>
<keyword evidence="2" id="KW-1133">Transmembrane helix</keyword>
<evidence type="ECO:0000256" key="2">
    <source>
        <dbReference type="SAM" id="Phobius"/>
    </source>
</evidence>
<proteinExistence type="predicted"/>
<comment type="caution">
    <text evidence="3">The sequence shown here is derived from an EMBL/GenBank/DDBJ whole genome shotgun (WGS) entry which is preliminary data.</text>
</comment>
<feature type="transmembrane region" description="Helical" evidence="2">
    <location>
        <begin position="149"/>
        <end position="173"/>
    </location>
</feature>
<evidence type="ECO:0000256" key="1">
    <source>
        <dbReference type="SAM" id="MobiDB-lite"/>
    </source>
</evidence>
<dbReference type="STRING" id="2094558.A0A314XTP8"/>
<gene>
    <name evidence="3" type="ORF">Pyn_30915</name>
</gene>